<evidence type="ECO:0008006" key="4">
    <source>
        <dbReference type="Google" id="ProtNLM"/>
    </source>
</evidence>
<evidence type="ECO:0000313" key="3">
    <source>
        <dbReference type="Proteomes" id="UP001302126"/>
    </source>
</evidence>
<accession>A0AAN6WSP9</accession>
<name>A0AAN6WSP9_9PEZI</name>
<dbReference type="Proteomes" id="UP001302126">
    <property type="component" value="Unassembled WGS sequence"/>
</dbReference>
<evidence type="ECO:0000313" key="2">
    <source>
        <dbReference type="EMBL" id="KAK4187638.1"/>
    </source>
</evidence>
<dbReference type="AlphaFoldDB" id="A0AAN6WSP9"/>
<feature type="compositionally biased region" description="Low complexity" evidence="1">
    <location>
        <begin position="82"/>
        <end position="95"/>
    </location>
</feature>
<protein>
    <recommendedName>
        <fullName evidence="4">Histidine-specific methyltransferase SAM-dependent domain-containing protein</fullName>
    </recommendedName>
</protein>
<keyword evidence="3" id="KW-1185">Reference proteome</keyword>
<reference evidence="2" key="2">
    <citation type="submission" date="2023-05" db="EMBL/GenBank/DDBJ databases">
        <authorList>
            <consortium name="Lawrence Berkeley National Laboratory"/>
            <person name="Steindorff A."/>
            <person name="Hensen N."/>
            <person name="Bonometti L."/>
            <person name="Westerberg I."/>
            <person name="Brannstrom I.O."/>
            <person name="Guillou S."/>
            <person name="Cros-Aarteil S."/>
            <person name="Calhoun S."/>
            <person name="Haridas S."/>
            <person name="Kuo A."/>
            <person name="Mondo S."/>
            <person name="Pangilinan J."/>
            <person name="Riley R."/>
            <person name="Labutti K."/>
            <person name="Andreopoulos B."/>
            <person name="Lipzen A."/>
            <person name="Chen C."/>
            <person name="Yanf M."/>
            <person name="Daum C."/>
            <person name="Ng V."/>
            <person name="Clum A."/>
            <person name="Ohm R."/>
            <person name="Martin F."/>
            <person name="Silar P."/>
            <person name="Natvig D."/>
            <person name="Lalanne C."/>
            <person name="Gautier V."/>
            <person name="Ament-Velasquez S.L."/>
            <person name="Kruys A."/>
            <person name="Hutchinson M.I."/>
            <person name="Powell A.J."/>
            <person name="Barry K."/>
            <person name="Miller A.N."/>
            <person name="Grigoriev I.V."/>
            <person name="Debuchy R."/>
            <person name="Gladieux P."/>
            <person name="Thoren M.H."/>
            <person name="Johannesson H."/>
        </authorList>
    </citation>
    <scope>NUCLEOTIDE SEQUENCE</scope>
    <source>
        <strain evidence="2">PSN309</strain>
    </source>
</reference>
<sequence length="374" mass="41173">MPATTIPFNVLVAESIATQTNISPEKIIVLDNSDKYCPDAIKPVSSADHDEEKSLEAIFDTMAALNRAALSDQSLCTGRRNSSASSLTSASSSDSGETEPGEGMSFRTALLSATDELVTLAAGRPVRYVELGPEPWKSQVILSHLLKAGVNLRQYVGIDINPESERTMRAALTPIIGEERFAYLITDFYKTSADDLPPVPGLDKESVVSVMTNLGFQEGNDLPSRLGPMLTRLTKPGDLLLSEMQVLPPDDEEFGQNAVEEFYHLPEMLKFSSLVGKKFDDKFSLEEGKTDYEYIFNLVPLEVSEVGEVRVATTLVSLPVEGGKGKNYVLTNSCIKYTRKQFEKAREKLGKFGVRAERETGDRSVVFQIAERRD</sequence>
<comment type="caution">
    <text evidence="2">The sequence shown here is derived from an EMBL/GenBank/DDBJ whole genome shotgun (WGS) entry which is preliminary data.</text>
</comment>
<proteinExistence type="predicted"/>
<dbReference type="EMBL" id="MU864399">
    <property type="protein sequence ID" value="KAK4187638.1"/>
    <property type="molecule type" value="Genomic_DNA"/>
</dbReference>
<gene>
    <name evidence="2" type="ORF">QBC35DRAFT_498206</name>
</gene>
<reference evidence="2" key="1">
    <citation type="journal article" date="2023" name="Mol. Phylogenet. Evol.">
        <title>Genome-scale phylogeny and comparative genomics of the fungal order Sordariales.</title>
        <authorList>
            <person name="Hensen N."/>
            <person name="Bonometti L."/>
            <person name="Westerberg I."/>
            <person name="Brannstrom I.O."/>
            <person name="Guillou S."/>
            <person name="Cros-Aarteil S."/>
            <person name="Calhoun S."/>
            <person name="Haridas S."/>
            <person name="Kuo A."/>
            <person name="Mondo S."/>
            <person name="Pangilinan J."/>
            <person name="Riley R."/>
            <person name="LaButti K."/>
            <person name="Andreopoulos B."/>
            <person name="Lipzen A."/>
            <person name="Chen C."/>
            <person name="Yan M."/>
            <person name="Daum C."/>
            <person name="Ng V."/>
            <person name="Clum A."/>
            <person name="Steindorff A."/>
            <person name="Ohm R.A."/>
            <person name="Martin F."/>
            <person name="Silar P."/>
            <person name="Natvig D.O."/>
            <person name="Lalanne C."/>
            <person name="Gautier V."/>
            <person name="Ament-Velasquez S.L."/>
            <person name="Kruys A."/>
            <person name="Hutchinson M.I."/>
            <person name="Powell A.J."/>
            <person name="Barry K."/>
            <person name="Miller A.N."/>
            <person name="Grigoriev I.V."/>
            <person name="Debuchy R."/>
            <person name="Gladieux P."/>
            <person name="Hiltunen Thoren M."/>
            <person name="Johannesson H."/>
        </authorList>
    </citation>
    <scope>NUCLEOTIDE SEQUENCE</scope>
    <source>
        <strain evidence="2">PSN309</strain>
    </source>
</reference>
<organism evidence="2 3">
    <name type="scientific">Podospora australis</name>
    <dbReference type="NCBI Taxonomy" id="1536484"/>
    <lineage>
        <taxon>Eukaryota</taxon>
        <taxon>Fungi</taxon>
        <taxon>Dikarya</taxon>
        <taxon>Ascomycota</taxon>
        <taxon>Pezizomycotina</taxon>
        <taxon>Sordariomycetes</taxon>
        <taxon>Sordariomycetidae</taxon>
        <taxon>Sordariales</taxon>
        <taxon>Podosporaceae</taxon>
        <taxon>Podospora</taxon>
    </lineage>
</organism>
<evidence type="ECO:0000256" key="1">
    <source>
        <dbReference type="SAM" id="MobiDB-lite"/>
    </source>
</evidence>
<feature type="region of interest" description="Disordered" evidence="1">
    <location>
        <begin position="77"/>
        <end position="103"/>
    </location>
</feature>